<dbReference type="EMBL" id="VSSQ01054073">
    <property type="protein sequence ID" value="MPN08055.1"/>
    <property type="molecule type" value="Genomic_DNA"/>
</dbReference>
<evidence type="ECO:0000313" key="1">
    <source>
        <dbReference type="EMBL" id="MPN08055.1"/>
    </source>
</evidence>
<reference evidence="1" key="1">
    <citation type="submission" date="2019-08" db="EMBL/GenBank/DDBJ databases">
        <authorList>
            <person name="Kucharzyk K."/>
            <person name="Murdoch R.W."/>
            <person name="Higgins S."/>
            <person name="Loffler F."/>
        </authorList>
    </citation>
    <scope>NUCLEOTIDE SEQUENCE</scope>
</reference>
<sequence>MLICSHRLIYHKNYHGIQIDSLQKKAKSFYGTNDYLPLSAIHEAKVLLNEAIESILFHVCIR</sequence>
<dbReference type="AlphaFoldDB" id="A0A645F180"/>
<gene>
    <name evidence="1" type="ORF">SDC9_155331</name>
</gene>
<accession>A0A645F180</accession>
<protein>
    <submittedName>
        <fullName evidence="1">Uncharacterized protein</fullName>
    </submittedName>
</protein>
<name>A0A645F180_9ZZZZ</name>
<organism evidence="1">
    <name type="scientific">bioreactor metagenome</name>
    <dbReference type="NCBI Taxonomy" id="1076179"/>
    <lineage>
        <taxon>unclassified sequences</taxon>
        <taxon>metagenomes</taxon>
        <taxon>ecological metagenomes</taxon>
    </lineage>
</organism>
<proteinExistence type="predicted"/>
<comment type="caution">
    <text evidence="1">The sequence shown here is derived from an EMBL/GenBank/DDBJ whole genome shotgun (WGS) entry which is preliminary data.</text>
</comment>